<keyword evidence="2 12" id="KW-0813">Transport</keyword>
<keyword evidence="6 12" id="KW-1133">Transmembrane helix</keyword>
<dbReference type="InterPro" id="IPR002146">
    <property type="entry name" value="ATP_synth_b/b'su_bac/chlpt"/>
</dbReference>
<dbReference type="NCBIfam" id="NF005607">
    <property type="entry name" value="PRK07353.1"/>
    <property type="match status" value="1"/>
</dbReference>
<evidence type="ECO:0000256" key="10">
    <source>
        <dbReference type="ARBA" id="ARBA00025198"/>
    </source>
</evidence>
<dbReference type="GO" id="GO:0012505">
    <property type="term" value="C:endomembrane system"/>
    <property type="evidence" value="ECO:0007669"/>
    <property type="project" value="UniProtKB-SubCell"/>
</dbReference>
<evidence type="ECO:0000256" key="2">
    <source>
        <dbReference type="ARBA" id="ARBA00022448"/>
    </source>
</evidence>
<dbReference type="GO" id="GO:0046933">
    <property type="term" value="F:proton-transporting ATP synthase activity, rotational mechanism"/>
    <property type="evidence" value="ECO:0007669"/>
    <property type="project" value="UniProtKB-UniRule"/>
</dbReference>
<dbReference type="HAMAP" id="MF_01398">
    <property type="entry name" value="ATP_synth_b_bprime"/>
    <property type="match status" value="1"/>
</dbReference>
<proteinExistence type="inferred from homology"/>
<dbReference type="InterPro" id="IPR050059">
    <property type="entry name" value="ATP_synthase_B_chain"/>
</dbReference>
<dbReference type="GO" id="GO:0031676">
    <property type="term" value="C:plasma membrane-derived thylakoid membrane"/>
    <property type="evidence" value="ECO:0007669"/>
    <property type="project" value="UniProtKB-SubCell"/>
</dbReference>
<dbReference type="AlphaFoldDB" id="A0AA96WGJ3"/>
<evidence type="ECO:0000256" key="11">
    <source>
        <dbReference type="ARBA" id="ARBA00037847"/>
    </source>
</evidence>
<evidence type="ECO:0000256" key="9">
    <source>
        <dbReference type="ARBA" id="ARBA00023310"/>
    </source>
</evidence>
<evidence type="ECO:0000313" key="15">
    <source>
        <dbReference type="EMBL" id="WNZ24853.1"/>
    </source>
</evidence>
<accession>A0AA96WGJ3</accession>
<dbReference type="InterPro" id="IPR034679">
    <property type="entry name" value="ATP_synth_b"/>
</dbReference>
<name>A0AA96WGJ3_9CYAN</name>
<keyword evidence="8 12" id="KW-0472">Membrane</keyword>
<keyword evidence="7 12" id="KW-0406">Ion transport</keyword>
<comment type="similarity">
    <text evidence="1 12 13">Belongs to the ATPase B chain family.</text>
</comment>
<comment type="function">
    <text evidence="12">Component of the F(0) channel, it forms part of the peripheral stalk, linking F(1) to F(0). The b'-subunit is a diverged and duplicated form of b found in plants and photosynthetic bacteria.</text>
</comment>
<keyword evidence="5 12" id="KW-0375">Hydrogen ion transport</keyword>
<dbReference type="GO" id="GO:0045259">
    <property type="term" value="C:proton-transporting ATP synthase complex"/>
    <property type="evidence" value="ECO:0007669"/>
    <property type="project" value="UniProtKB-KW"/>
</dbReference>
<dbReference type="RefSeq" id="WP_211623847.1">
    <property type="nucleotide sequence ID" value="NZ_CP053586.1"/>
</dbReference>
<comment type="subcellular location">
    <subcellularLocation>
        <location evidence="12">Cellular thylakoid membrane</location>
        <topology evidence="12">Single-pass membrane protein</topology>
    </subcellularLocation>
    <subcellularLocation>
        <location evidence="11">Endomembrane system</location>
        <topology evidence="11">Single-pass membrane protein</topology>
    </subcellularLocation>
</comment>
<dbReference type="PANTHER" id="PTHR33445:SF2">
    <property type="entry name" value="ATP SYNTHASE SUBUNIT B', CHLOROPLASTIC"/>
    <property type="match status" value="1"/>
</dbReference>
<evidence type="ECO:0000256" key="7">
    <source>
        <dbReference type="ARBA" id="ARBA00023065"/>
    </source>
</evidence>
<evidence type="ECO:0000256" key="6">
    <source>
        <dbReference type="ARBA" id="ARBA00022989"/>
    </source>
</evidence>
<protein>
    <recommendedName>
        <fullName evidence="12">ATP synthase subunit b'</fullName>
    </recommendedName>
    <alternativeName>
        <fullName evidence="12">ATP synthase F(0) sector subunit b'</fullName>
    </alternativeName>
    <alternativeName>
        <fullName evidence="12">ATPase subunit II</fullName>
    </alternativeName>
    <alternativeName>
        <fullName evidence="12">F-type ATPase subunit b'</fullName>
        <shortName evidence="12">F-ATPase subunit b'</shortName>
    </alternativeName>
</protein>
<keyword evidence="3 12" id="KW-0138">CF(0)</keyword>
<evidence type="ECO:0000256" key="12">
    <source>
        <dbReference type="HAMAP-Rule" id="MF_01399"/>
    </source>
</evidence>
<feature type="coiled-coil region" evidence="14">
    <location>
        <begin position="45"/>
        <end position="131"/>
    </location>
</feature>
<dbReference type="Pfam" id="PF00430">
    <property type="entry name" value="ATP-synt_B"/>
    <property type="match status" value="1"/>
</dbReference>
<evidence type="ECO:0000256" key="5">
    <source>
        <dbReference type="ARBA" id="ARBA00022781"/>
    </source>
</evidence>
<evidence type="ECO:0000256" key="3">
    <source>
        <dbReference type="ARBA" id="ARBA00022547"/>
    </source>
</evidence>
<dbReference type="HAMAP" id="MF_01399">
    <property type="entry name" value="ATP_synth_bprime"/>
    <property type="match status" value="1"/>
</dbReference>
<keyword evidence="14" id="KW-0175">Coiled coil</keyword>
<sequence>MFDFDATLPLMAIQFLILMVLLNRLFFKPLMKTLDERDSYIRSNQVDAQERLAKAQRLIQQYEEELAASRREAQALVASAEEEAQKIAAQRLAEAQQEAQARREQAQQELDQQKAEAMQALEQQVDALSRQILDKVLGASVG</sequence>
<evidence type="ECO:0000256" key="13">
    <source>
        <dbReference type="RuleBase" id="RU003848"/>
    </source>
</evidence>
<dbReference type="CDD" id="cd06503">
    <property type="entry name" value="ATP-synt_Fo_b"/>
    <property type="match status" value="1"/>
</dbReference>
<feature type="transmembrane region" description="Helical" evidence="12">
    <location>
        <begin position="6"/>
        <end position="27"/>
    </location>
</feature>
<keyword evidence="9 12" id="KW-0066">ATP synthesis</keyword>
<keyword evidence="4 12" id="KW-0812">Transmembrane</keyword>
<comment type="subunit">
    <text evidence="12">F-type ATPases have 2 components, F(1) - the catalytic core - and F(0) - the membrane proton channel. F(1) has five subunits: alpha(3), beta(3), gamma(1), delta(1), epsilon(1). F(0) has four main subunits: a(1), b(1), b'(1) and c(10-14). The alpha and beta chains form an alternating ring which encloses part of the gamma chain. F(1) is attached to F(0) by a central stalk formed by the gamma and epsilon chains, while a peripheral stalk is formed by the delta, b and b' chains.</text>
</comment>
<dbReference type="GO" id="GO:0046961">
    <property type="term" value="F:proton-transporting ATPase activity, rotational mechanism"/>
    <property type="evidence" value="ECO:0007669"/>
    <property type="project" value="TreeGrafter"/>
</dbReference>
<evidence type="ECO:0000256" key="4">
    <source>
        <dbReference type="ARBA" id="ARBA00022692"/>
    </source>
</evidence>
<keyword evidence="12" id="KW-0793">Thylakoid</keyword>
<evidence type="ECO:0000256" key="1">
    <source>
        <dbReference type="ARBA" id="ARBA00005513"/>
    </source>
</evidence>
<dbReference type="PANTHER" id="PTHR33445">
    <property type="entry name" value="ATP SYNTHASE SUBUNIT B', CHLOROPLASTIC"/>
    <property type="match status" value="1"/>
</dbReference>
<organism evidence="15">
    <name type="scientific">Leptolyngbya sp. NK1-12</name>
    <dbReference type="NCBI Taxonomy" id="2547451"/>
    <lineage>
        <taxon>Bacteria</taxon>
        <taxon>Bacillati</taxon>
        <taxon>Cyanobacteriota</taxon>
        <taxon>Cyanophyceae</taxon>
        <taxon>Leptolyngbyales</taxon>
        <taxon>Leptolyngbyaceae</taxon>
        <taxon>Leptolyngbya group</taxon>
        <taxon>Leptolyngbya</taxon>
    </lineage>
</organism>
<reference evidence="15" key="1">
    <citation type="submission" date="2020-05" db="EMBL/GenBank/DDBJ databases">
        <authorList>
            <person name="Zhu T."/>
            <person name="Keshari N."/>
            <person name="Lu X."/>
        </authorList>
    </citation>
    <scope>NUCLEOTIDE SEQUENCE</scope>
    <source>
        <strain evidence="15">NK1-12</strain>
    </source>
</reference>
<evidence type="ECO:0000256" key="8">
    <source>
        <dbReference type="ARBA" id="ARBA00023136"/>
    </source>
</evidence>
<gene>
    <name evidence="12" type="primary">atpF2</name>
    <name evidence="12" type="synonym">atpG</name>
    <name evidence="15" type="ORF">HJG54_19705</name>
</gene>
<evidence type="ECO:0000256" key="14">
    <source>
        <dbReference type="SAM" id="Coils"/>
    </source>
</evidence>
<comment type="function">
    <text evidence="10 12">F(1)F(0) ATP synthase produces ATP from ADP in the presence of a proton or sodium gradient. F-type ATPases consist of two structural domains, F(1) containing the extramembraneous catalytic core and F(0) containing the membrane proton channel, linked together by a central stalk and a peripheral stalk. During catalysis, ATP synthesis in the catalytic domain of F(1) is coupled via a rotary mechanism of the central stalk subunits to proton translocation.</text>
</comment>
<dbReference type="EMBL" id="CP053586">
    <property type="protein sequence ID" value="WNZ24853.1"/>
    <property type="molecule type" value="Genomic_DNA"/>
</dbReference>